<dbReference type="CDD" id="cd00267">
    <property type="entry name" value="ABC_ATPase"/>
    <property type="match status" value="1"/>
</dbReference>
<evidence type="ECO:0000256" key="1">
    <source>
        <dbReference type="ARBA" id="ARBA00004202"/>
    </source>
</evidence>
<dbReference type="InterPro" id="IPR003959">
    <property type="entry name" value="ATPase_AAA_core"/>
</dbReference>
<keyword evidence="6" id="KW-0406">Ion transport</keyword>
<accession>A0A9D2WMG7</accession>
<evidence type="ECO:0000256" key="2">
    <source>
        <dbReference type="ARBA" id="ARBA00022448"/>
    </source>
</evidence>
<reference evidence="9" key="1">
    <citation type="submission" date="2016-02" db="EMBL/GenBank/DDBJ databases">
        <title>Draft Genome Sequence of Sporotomaculum syntrophicum Strain FB, a Syntrophic Benzoate Degrader.</title>
        <authorList>
            <person name="Nobu M.K."/>
            <person name="Narihiro T."/>
            <person name="Qiu Y.-L."/>
            <person name="Ohashi A."/>
            <person name="Liu W.-T."/>
            <person name="Yuji S."/>
        </authorList>
    </citation>
    <scope>NUCLEOTIDE SEQUENCE</scope>
    <source>
        <strain evidence="9">FB</strain>
    </source>
</reference>
<dbReference type="GO" id="GO:0005886">
    <property type="term" value="C:plasma membrane"/>
    <property type="evidence" value="ECO:0007669"/>
    <property type="project" value="UniProtKB-SubCell"/>
</dbReference>
<evidence type="ECO:0000256" key="3">
    <source>
        <dbReference type="ARBA" id="ARBA00022475"/>
    </source>
</evidence>
<protein>
    <submittedName>
        <fullName evidence="9">Bacitracin export ATP-binding protein BceA</fullName>
    </submittedName>
</protein>
<evidence type="ECO:0000259" key="8">
    <source>
        <dbReference type="SMART" id="SM00382"/>
    </source>
</evidence>
<dbReference type="RefSeq" id="WP_161823096.1">
    <property type="nucleotide sequence ID" value="NZ_LSRS01000008.1"/>
</dbReference>
<keyword evidence="5" id="KW-0408">Iron</keyword>
<evidence type="ECO:0000256" key="5">
    <source>
        <dbReference type="ARBA" id="ARBA00023004"/>
    </source>
</evidence>
<comment type="caution">
    <text evidence="9">The sequence shown here is derived from an EMBL/GenBank/DDBJ whole genome shotgun (WGS) entry which is preliminary data.</text>
</comment>
<dbReference type="AlphaFoldDB" id="A0A9D2WMG7"/>
<dbReference type="InterPro" id="IPR027417">
    <property type="entry name" value="P-loop_NTPase"/>
</dbReference>
<keyword evidence="9" id="KW-0067">ATP-binding</keyword>
<keyword evidence="10" id="KW-1185">Reference proteome</keyword>
<dbReference type="GO" id="GO:0006826">
    <property type="term" value="P:iron ion transport"/>
    <property type="evidence" value="ECO:0007669"/>
    <property type="project" value="UniProtKB-KW"/>
</dbReference>
<dbReference type="InterPro" id="IPR051535">
    <property type="entry name" value="Siderophore_ABC-ATPase"/>
</dbReference>
<name>A0A9D2WMG7_9FIRM</name>
<sequence>MSFLKKITVHWERVAGKDTYPFNIPALKSLQELDTNYNVVFFIGENGTGKSTLLEAVAAKCGFGLLGGGKNFVFNEESSPTFEEILSLAWLPKVTSGFFLRAETFYDFACRLDQMAREDGGVVYAPYGGSSLNEQSHGEAFLALFNNRFNRQGLYILDEPEAALSPQRQFAFLRIINQLEQKGKAQFIMATHSPIIMAYPGAVIYSFDGARVSRINYEETEHYQLTKAFLNDRERFFMHLFAD</sequence>
<keyword evidence="3" id="KW-1003">Cell membrane</keyword>
<dbReference type="PANTHER" id="PTHR42771">
    <property type="entry name" value="IRON(3+)-HYDROXAMATE IMPORT ATP-BINDING PROTEIN FHUC"/>
    <property type="match status" value="1"/>
</dbReference>
<keyword evidence="7" id="KW-0472">Membrane</keyword>
<dbReference type="Pfam" id="PF13304">
    <property type="entry name" value="AAA_21"/>
    <property type="match status" value="1"/>
</dbReference>
<feature type="domain" description="AAA+ ATPase" evidence="8">
    <location>
        <begin position="36"/>
        <end position="222"/>
    </location>
</feature>
<dbReference type="Gene3D" id="3.40.50.300">
    <property type="entry name" value="P-loop containing nucleotide triphosphate hydrolases"/>
    <property type="match status" value="2"/>
</dbReference>
<comment type="subcellular location">
    <subcellularLocation>
        <location evidence="1">Cell membrane</location>
        <topology evidence="1">Peripheral membrane protein</topology>
    </subcellularLocation>
</comment>
<keyword evidence="9" id="KW-0547">Nucleotide-binding</keyword>
<evidence type="ECO:0000256" key="7">
    <source>
        <dbReference type="ARBA" id="ARBA00023136"/>
    </source>
</evidence>
<dbReference type="Proteomes" id="UP000798488">
    <property type="component" value="Unassembled WGS sequence"/>
</dbReference>
<keyword evidence="2" id="KW-0813">Transport</keyword>
<dbReference type="SMART" id="SM00382">
    <property type="entry name" value="AAA"/>
    <property type="match status" value="1"/>
</dbReference>
<dbReference type="PANTHER" id="PTHR42771:SF2">
    <property type="entry name" value="IRON(3+)-HYDROXAMATE IMPORT ATP-BINDING PROTEIN FHUC"/>
    <property type="match status" value="1"/>
</dbReference>
<dbReference type="GO" id="GO:0016887">
    <property type="term" value="F:ATP hydrolysis activity"/>
    <property type="evidence" value="ECO:0007669"/>
    <property type="project" value="InterPro"/>
</dbReference>
<proteinExistence type="predicted"/>
<evidence type="ECO:0000256" key="4">
    <source>
        <dbReference type="ARBA" id="ARBA00022496"/>
    </source>
</evidence>
<dbReference type="SUPFAM" id="SSF52540">
    <property type="entry name" value="P-loop containing nucleoside triphosphate hydrolases"/>
    <property type="match status" value="1"/>
</dbReference>
<evidence type="ECO:0000313" key="9">
    <source>
        <dbReference type="EMBL" id="KAF1083903.1"/>
    </source>
</evidence>
<gene>
    <name evidence="9" type="primary">bceA</name>
    <name evidence="9" type="ORF">SPSYN_02815</name>
</gene>
<keyword evidence="4" id="KW-0410">Iron transport</keyword>
<dbReference type="OrthoDB" id="9784297at2"/>
<evidence type="ECO:0000256" key="6">
    <source>
        <dbReference type="ARBA" id="ARBA00023065"/>
    </source>
</evidence>
<dbReference type="GO" id="GO:0005524">
    <property type="term" value="F:ATP binding"/>
    <property type="evidence" value="ECO:0007669"/>
    <property type="project" value="UniProtKB-KW"/>
</dbReference>
<dbReference type="InterPro" id="IPR003593">
    <property type="entry name" value="AAA+_ATPase"/>
</dbReference>
<organism evidence="9 10">
    <name type="scientific">Sporotomaculum syntrophicum</name>
    <dbReference type="NCBI Taxonomy" id="182264"/>
    <lineage>
        <taxon>Bacteria</taxon>
        <taxon>Bacillati</taxon>
        <taxon>Bacillota</taxon>
        <taxon>Clostridia</taxon>
        <taxon>Eubacteriales</taxon>
        <taxon>Desulfallaceae</taxon>
        <taxon>Sporotomaculum</taxon>
    </lineage>
</organism>
<dbReference type="EMBL" id="LSRS01000008">
    <property type="protein sequence ID" value="KAF1083903.1"/>
    <property type="molecule type" value="Genomic_DNA"/>
</dbReference>
<evidence type="ECO:0000313" key="10">
    <source>
        <dbReference type="Proteomes" id="UP000798488"/>
    </source>
</evidence>